<accession>A0A815YX32</accession>
<organism evidence="2 3">
    <name type="scientific">Adineta ricciae</name>
    <name type="common">Rotifer</name>
    <dbReference type="NCBI Taxonomy" id="249248"/>
    <lineage>
        <taxon>Eukaryota</taxon>
        <taxon>Metazoa</taxon>
        <taxon>Spiralia</taxon>
        <taxon>Gnathifera</taxon>
        <taxon>Rotifera</taxon>
        <taxon>Eurotatoria</taxon>
        <taxon>Bdelloidea</taxon>
        <taxon>Adinetida</taxon>
        <taxon>Adinetidae</taxon>
        <taxon>Adineta</taxon>
    </lineage>
</organism>
<proteinExistence type="predicted"/>
<dbReference type="EMBL" id="CAJNOR010005831">
    <property type="protein sequence ID" value="CAF1577361.1"/>
    <property type="molecule type" value="Genomic_DNA"/>
</dbReference>
<reference evidence="2" key="1">
    <citation type="submission" date="2021-02" db="EMBL/GenBank/DDBJ databases">
        <authorList>
            <person name="Nowell W R."/>
        </authorList>
    </citation>
    <scope>NUCLEOTIDE SEQUENCE</scope>
</reference>
<sequence length="363" mass="40227">MRASNLLTAVFIVLLEAYYSESSSFLSNGETPAEWAVKWNGIGRSNNPAHNYAFSWRGTGISAKEKAKLISKIESQSADDVYEALLARPGPRVSHYGTCAVGIVRGTPTFWVEGMYGSRGHSGYPKNPDSGDATGHLDACYNEHRITGLCSYSNVAERAKQTLLYAVKNDVCTNYYNLKQLLGATSEKLSEYTEQVEERENVQSRAAKFLSAVGLRIPPTGTGDKWITLCEVQARIRYSGFKAKSDTRTCTRTVNGEIKEVRVKVKESWGCAYHTETYASGTSFKYKNSVSRQYDDGIKLAIDSRDKLAADYLETMKYRHLENLDVATNLDTARLTATATSQAFWGPGGNCNLVLEGRVNELY</sequence>
<gene>
    <name evidence="2" type="ORF">XAT740_LOCUS45113</name>
</gene>
<keyword evidence="3" id="KW-1185">Reference proteome</keyword>
<dbReference type="AlphaFoldDB" id="A0A815YX32"/>
<feature type="chain" id="PRO_5032606124" evidence="1">
    <location>
        <begin position="23"/>
        <end position="363"/>
    </location>
</feature>
<evidence type="ECO:0000313" key="2">
    <source>
        <dbReference type="EMBL" id="CAF1577361.1"/>
    </source>
</evidence>
<evidence type="ECO:0000313" key="3">
    <source>
        <dbReference type="Proteomes" id="UP000663828"/>
    </source>
</evidence>
<name>A0A815YX32_ADIRI</name>
<feature type="signal peptide" evidence="1">
    <location>
        <begin position="1"/>
        <end position="22"/>
    </location>
</feature>
<comment type="caution">
    <text evidence="2">The sequence shown here is derived from an EMBL/GenBank/DDBJ whole genome shotgun (WGS) entry which is preliminary data.</text>
</comment>
<dbReference type="Proteomes" id="UP000663828">
    <property type="component" value="Unassembled WGS sequence"/>
</dbReference>
<evidence type="ECO:0000256" key="1">
    <source>
        <dbReference type="SAM" id="SignalP"/>
    </source>
</evidence>
<protein>
    <submittedName>
        <fullName evidence="2">Uncharacterized protein</fullName>
    </submittedName>
</protein>
<keyword evidence="1" id="KW-0732">Signal</keyword>